<dbReference type="Gene3D" id="3.90.25.10">
    <property type="entry name" value="UDP-galactose 4-epimerase, domain 1"/>
    <property type="match status" value="1"/>
</dbReference>
<evidence type="ECO:0000259" key="1">
    <source>
        <dbReference type="Pfam" id="PF16363"/>
    </source>
</evidence>
<reference evidence="2 3" key="1">
    <citation type="journal article" date="2019" name="Int. J. Syst. Evol. Microbiol.">
        <title>Clostridium fermenticellae sp. nov., isolated from the mud in a fermentation cellar for the production of the Chinese liquor, baijiu.</title>
        <authorList>
            <person name="Xu P.X."/>
            <person name="Chai L.J."/>
            <person name="Qiu T."/>
            <person name="Zhang X.J."/>
            <person name="Lu Z.M."/>
            <person name="Xiao C."/>
            <person name="Wang S.T."/>
            <person name="Shen C.H."/>
            <person name="Shi J.S."/>
            <person name="Xu Z.H."/>
        </authorList>
    </citation>
    <scope>NUCLEOTIDE SEQUENCE [LARGE SCALE GENOMIC DNA]</scope>
    <source>
        <strain evidence="2 3">JN500901</strain>
    </source>
</reference>
<accession>A0A386H4R4</accession>
<dbReference type="InterPro" id="IPR016040">
    <property type="entry name" value="NAD(P)-bd_dom"/>
</dbReference>
<dbReference type="Proteomes" id="UP000266301">
    <property type="component" value="Chromosome"/>
</dbReference>
<name>A0A386H4R4_9CLOT</name>
<proteinExistence type="predicted"/>
<dbReference type="InterPro" id="IPR036291">
    <property type="entry name" value="NAD(P)-bd_dom_sf"/>
</dbReference>
<dbReference type="Gene3D" id="3.40.50.720">
    <property type="entry name" value="NAD(P)-binding Rossmann-like Domain"/>
    <property type="match status" value="1"/>
</dbReference>
<dbReference type="RefSeq" id="WP_119972870.1">
    <property type="nucleotide sequence ID" value="NZ_CP032416.1"/>
</dbReference>
<evidence type="ECO:0000313" key="3">
    <source>
        <dbReference type="Proteomes" id="UP000266301"/>
    </source>
</evidence>
<dbReference type="PANTHER" id="PTHR43000">
    <property type="entry name" value="DTDP-D-GLUCOSE 4,6-DEHYDRATASE-RELATED"/>
    <property type="match status" value="1"/>
</dbReference>
<sequence length="335" mass="37723">MNMLVTGGAGFIGRWTVKRLLDDGHKVTVFDNLSNGRMENIEEFKNSPGFKFIGGDIRDESKLDEIFKDKFDIIYHLAASINVQDSIDDPKTTFFNDTVGTFNVLERAKLQMFGKNGRMDGNSWVLDPKEDTYPCKVVFMSTCMVYDISGDKGISESHPTKPVSPYGGSKIAAENMVLSYYNAYKLPTVVIRPFNTYGPFQKTGGEGGVVAIFINNSLYGRDINIYGSGEQTRDLLYVKDCARFVVMSGYSDKVNGQVVNAGTGRDVTINELAKIITRERIKINHVKHIHPQSEIMKLKCDYSKAESLIDWKPQYTLEQGIEETEKWIKGTKLLR</sequence>
<dbReference type="EMBL" id="CP032416">
    <property type="protein sequence ID" value="AYD40702.1"/>
    <property type="molecule type" value="Genomic_DNA"/>
</dbReference>
<dbReference type="Pfam" id="PF16363">
    <property type="entry name" value="GDP_Man_Dehyd"/>
    <property type="match status" value="1"/>
</dbReference>
<organism evidence="2 3">
    <name type="scientific">Clostridium fermenticellae</name>
    <dbReference type="NCBI Taxonomy" id="2068654"/>
    <lineage>
        <taxon>Bacteria</taxon>
        <taxon>Bacillati</taxon>
        <taxon>Bacillota</taxon>
        <taxon>Clostridia</taxon>
        <taxon>Eubacteriales</taxon>
        <taxon>Clostridiaceae</taxon>
        <taxon>Clostridium</taxon>
    </lineage>
</organism>
<gene>
    <name evidence="2" type="ORF">D4Z93_09225</name>
</gene>
<evidence type="ECO:0000313" key="2">
    <source>
        <dbReference type="EMBL" id="AYD40702.1"/>
    </source>
</evidence>
<dbReference type="AlphaFoldDB" id="A0A386H4R4"/>
<dbReference type="SUPFAM" id="SSF51735">
    <property type="entry name" value="NAD(P)-binding Rossmann-fold domains"/>
    <property type="match status" value="1"/>
</dbReference>
<dbReference type="OrthoDB" id="142826at2"/>
<feature type="domain" description="NAD(P)-binding" evidence="1">
    <location>
        <begin position="4"/>
        <end position="324"/>
    </location>
</feature>
<dbReference type="KEGG" id="cfer:D4Z93_09225"/>
<keyword evidence="3" id="KW-1185">Reference proteome</keyword>
<protein>
    <submittedName>
        <fullName evidence="2">SDR family NAD(P)-dependent oxidoreductase</fullName>
    </submittedName>
</protein>